<accession>A0A367JZU0</accession>
<comment type="caution">
    <text evidence="2">The sequence shown here is derived from an EMBL/GenBank/DDBJ whole genome shotgun (WGS) entry which is preliminary data.</text>
</comment>
<feature type="compositionally biased region" description="Polar residues" evidence="1">
    <location>
        <begin position="239"/>
        <end position="248"/>
    </location>
</feature>
<keyword evidence="3" id="KW-1185">Reference proteome</keyword>
<feature type="region of interest" description="Disordered" evidence="1">
    <location>
        <begin position="1"/>
        <end position="28"/>
    </location>
</feature>
<feature type="compositionally biased region" description="Basic and acidic residues" evidence="1">
    <location>
        <begin position="272"/>
        <end position="294"/>
    </location>
</feature>
<proteinExistence type="predicted"/>
<dbReference type="Proteomes" id="UP000252139">
    <property type="component" value="Unassembled WGS sequence"/>
</dbReference>
<reference evidence="2 3" key="1">
    <citation type="journal article" date="2018" name="G3 (Bethesda)">
        <title>Phylogenetic and Phylogenomic Definition of Rhizopus Species.</title>
        <authorList>
            <person name="Gryganskyi A.P."/>
            <person name="Golan J."/>
            <person name="Dolatabadi S."/>
            <person name="Mondo S."/>
            <person name="Robb S."/>
            <person name="Idnurm A."/>
            <person name="Muszewska A."/>
            <person name="Steczkiewicz K."/>
            <person name="Masonjones S."/>
            <person name="Liao H.L."/>
            <person name="Gajdeczka M.T."/>
            <person name="Anike F."/>
            <person name="Vuek A."/>
            <person name="Anishchenko I.M."/>
            <person name="Voigt K."/>
            <person name="de Hoog G.S."/>
            <person name="Smith M.E."/>
            <person name="Heitman J."/>
            <person name="Vilgalys R."/>
            <person name="Stajich J.E."/>
        </authorList>
    </citation>
    <scope>NUCLEOTIDE SEQUENCE [LARGE SCALE GENOMIC DNA]</scope>
    <source>
        <strain evidence="2 3">CBS 357.93</strain>
    </source>
</reference>
<feature type="region of interest" description="Disordered" evidence="1">
    <location>
        <begin position="221"/>
        <end position="314"/>
    </location>
</feature>
<feature type="compositionally biased region" description="Polar residues" evidence="1">
    <location>
        <begin position="222"/>
        <end position="231"/>
    </location>
</feature>
<protein>
    <submittedName>
        <fullName evidence="2">Uncharacterized protein</fullName>
    </submittedName>
</protein>
<evidence type="ECO:0000313" key="3">
    <source>
        <dbReference type="Proteomes" id="UP000252139"/>
    </source>
</evidence>
<feature type="compositionally biased region" description="Low complexity" evidence="1">
    <location>
        <begin position="1"/>
        <end position="11"/>
    </location>
</feature>
<dbReference type="EMBL" id="PJQL01000464">
    <property type="protein sequence ID" value="RCH95463.1"/>
    <property type="molecule type" value="Genomic_DNA"/>
</dbReference>
<dbReference type="OrthoDB" id="2330750at2759"/>
<evidence type="ECO:0000313" key="2">
    <source>
        <dbReference type="EMBL" id="RCH95463.1"/>
    </source>
</evidence>
<evidence type="ECO:0000256" key="1">
    <source>
        <dbReference type="SAM" id="MobiDB-lite"/>
    </source>
</evidence>
<sequence>MATQQQQQQQQNLTWPASHDPIDNNSTQSENEECLDLISLNDLRQGELYIIKIKLITIALFQGWHDEMCCFYVLRTDLSDMSRWCEARYLPNNFDAYYAFDHAGNPPIHLWTKQLKTAIPYNWFSIFEEAKRMQRWWIQSYLESDAMLNYYEKSPSSYEYSITTTDYNSRLNGSKEDEGCEDVYEDKTLQQESTVAPVSSNVIPFPDAIEIQHDHMKYHTSLPRTSSLPSNRQDETLKNHNMPQNTVTDNEESVKPERKKLTNRKSWSSLFLKKEKSKKAQNESKRNVSREARHTLPAYATSREMQYADNIDFN</sequence>
<dbReference type="AlphaFoldDB" id="A0A367JZU0"/>
<gene>
    <name evidence="2" type="ORF">CU097_003593</name>
</gene>
<name>A0A367JZU0_RHIAZ</name>
<organism evidence="2 3">
    <name type="scientific">Rhizopus azygosporus</name>
    <name type="common">Rhizopus microsporus var. azygosporus</name>
    <dbReference type="NCBI Taxonomy" id="86630"/>
    <lineage>
        <taxon>Eukaryota</taxon>
        <taxon>Fungi</taxon>
        <taxon>Fungi incertae sedis</taxon>
        <taxon>Mucoromycota</taxon>
        <taxon>Mucoromycotina</taxon>
        <taxon>Mucoromycetes</taxon>
        <taxon>Mucorales</taxon>
        <taxon>Mucorineae</taxon>
        <taxon>Rhizopodaceae</taxon>
        <taxon>Rhizopus</taxon>
    </lineage>
</organism>